<dbReference type="PROSITE" id="PS50885">
    <property type="entry name" value="HAMP"/>
    <property type="match status" value="1"/>
</dbReference>
<evidence type="ECO:0000259" key="8">
    <source>
        <dbReference type="PROSITE" id="PS50113"/>
    </source>
</evidence>
<dbReference type="SUPFAM" id="SSF58104">
    <property type="entry name" value="Methyl-accepting chemotaxis protein (MCP) signaling domain"/>
    <property type="match status" value="1"/>
</dbReference>
<dbReference type="PROSITE" id="PS50111">
    <property type="entry name" value="CHEMOTAXIS_TRANSDUC_2"/>
    <property type="match status" value="1"/>
</dbReference>
<comment type="caution">
    <text evidence="10">The sequence shown here is derived from an EMBL/GenBank/DDBJ whole genome shotgun (WGS) entry which is preliminary data.</text>
</comment>
<evidence type="ECO:0000259" key="9">
    <source>
        <dbReference type="PROSITE" id="PS50885"/>
    </source>
</evidence>
<dbReference type="Gene3D" id="3.30.450.20">
    <property type="entry name" value="PAS domain"/>
    <property type="match status" value="2"/>
</dbReference>
<proteinExistence type="inferred from homology"/>
<feature type="domain" description="PAS" evidence="7">
    <location>
        <begin position="152"/>
        <end position="189"/>
    </location>
</feature>
<dbReference type="PANTHER" id="PTHR43531:SF11">
    <property type="entry name" value="METHYL-ACCEPTING CHEMOTAXIS PROTEIN 3"/>
    <property type="match status" value="1"/>
</dbReference>
<dbReference type="SMART" id="SM00283">
    <property type="entry name" value="MA"/>
    <property type="match status" value="1"/>
</dbReference>
<evidence type="ECO:0000256" key="4">
    <source>
        <dbReference type="SAM" id="Coils"/>
    </source>
</evidence>
<keyword evidence="1" id="KW-0145">Chemotaxis</keyword>
<dbReference type="RefSeq" id="WP_307156943.1">
    <property type="nucleotide sequence ID" value="NZ_JAUSWH010000002.1"/>
</dbReference>
<sequence length="575" mass="62471">MVVLSFGRGGAKAVLEAFHRSQAIIEFDLQGIILDANENFCKALGYRREEIIGKHHSIFVDPEEVKSPAYARFWKKLAAGEFDQAQYKRVTKSGEPIWIEASYNPVMSGGKPVKVVKIATDITASKSIALDSNGKMAALTRSQAVIEFTPTGEILFANENFCQALGYELQELVGKHHSLFCTAEYVHSEAYREFWPQLARGEFYSGEFERVKKDGAPIHIQGTYNPIVDENGKVIKVVKFAVDISGRISAIQQLAAALGRLSQCNIRMTLDTPFVPEFESLRHDFNTSIGKIQETLSEVSRETSELKQKSAEMQENSSSLATRSEQQAAALEEASAALEEITATVKESSTRSRDTRNLVRDARQAATESVQVVNTTVSAMSRIETASKEISNIISVIDEIAFQTNLLALNAGVEAARAGESGKGFAVVAQEVRELAQRSAKAAREISALIANSTSEVKEGVRLVGETGSALSKIESFVLQIDKNIEAIATAAAEQSTSLGEINAAVNSLDQVTQKNTSMVTTIDAISLALAAGSDTLDELVSRFQLNRRQTIREPGSDAASQSSGARRSSYSRVA</sequence>
<evidence type="ECO:0000259" key="7">
    <source>
        <dbReference type="PROSITE" id="PS50112"/>
    </source>
</evidence>
<evidence type="ECO:0000256" key="5">
    <source>
        <dbReference type="SAM" id="MobiDB-lite"/>
    </source>
</evidence>
<feature type="domain" description="PAS" evidence="7">
    <location>
        <begin position="24"/>
        <end position="64"/>
    </location>
</feature>
<evidence type="ECO:0000256" key="1">
    <source>
        <dbReference type="ARBA" id="ARBA00022500"/>
    </source>
</evidence>
<dbReference type="Proteomes" id="UP001235269">
    <property type="component" value="Unassembled WGS sequence"/>
</dbReference>
<feature type="compositionally biased region" description="Low complexity" evidence="5">
    <location>
        <begin position="557"/>
        <end position="575"/>
    </location>
</feature>
<protein>
    <submittedName>
        <fullName evidence="10">Methyl-accepting chemotaxis protein</fullName>
    </submittedName>
</protein>
<reference evidence="10 11" key="1">
    <citation type="submission" date="2023-07" db="EMBL/GenBank/DDBJ databases">
        <title>Genomic Encyclopedia of Type Strains, Phase IV (KMG-IV): sequencing the most valuable type-strain genomes for metagenomic binning, comparative biology and taxonomic classification.</title>
        <authorList>
            <person name="Goeker M."/>
        </authorList>
    </citation>
    <scope>NUCLEOTIDE SEQUENCE [LARGE SCALE GENOMIC DNA]</scope>
    <source>
        <strain evidence="10 11">DSM 100301</strain>
    </source>
</reference>
<dbReference type="InterPro" id="IPR051310">
    <property type="entry name" value="MCP_chemotaxis"/>
</dbReference>
<evidence type="ECO:0000259" key="6">
    <source>
        <dbReference type="PROSITE" id="PS50111"/>
    </source>
</evidence>
<evidence type="ECO:0000313" key="10">
    <source>
        <dbReference type="EMBL" id="MDQ0454742.1"/>
    </source>
</evidence>
<dbReference type="NCBIfam" id="TIGR00229">
    <property type="entry name" value="sensory_box"/>
    <property type="match status" value="2"/>
</dbReference>
<dbReference type="InterPro" id="IPR013655">
    <property type="entry name" value="PAS_fold_3"/>
</dbReference>
<dbReference type="CDD" id="cd11386">
    <property type="entry name" value="MCP_signal"/>
    <property type="match status" value="1"/>
</dbReference>
<feature type="region of interest" description="Disordered" evidence="5">
    <location>
        <begin position="551"/>
        <end position="575"/>
    </location>
</feature>
<dbReference type="EMBL" id="JAUSWH010000002">
    <property type="protein sequence ID" value="MDQ0454742.1"/>
    <property type="molecule type" value="Genomic_DNA"/>
</dbReference>
<dbReference type="CDD" id="cd00130">
    <property type="entry name" value="PAS"/>
    <property type="match status" value="2"/>
</dbReference>
<dbReference type="InterPro" id="IPR003660">
    <property type="entry name" value="HAMP_dom"/>
</dbReference>
<keyword evidence="4" id="KW-0175">Coiled coil</keyword>
<feature type="domain" description="HAMP" evidence="9">
    <location>
        <begin position="245"/>
        <end position="297"/>
    </location>
</feature>
<comment type="similarity">
    <text evidence="2">Belongs to the methyl-accepting chemotaxis (MCP) protein family.</text>
</comment>
<dbReference type="InterPro" id="IPR004089">
    <property type="entry name" value="MCPsignal_dom"/>
</dbReference>
<dbReference type="Pfam" id="PF08447">
    <property type="entry name" value="PAS_3"/>
    <property type="match status" value="2"/>
</dbReference>
<name>A0ABU0I923_9HYPH</name>
<dbReference type="SMART" id="SM00086">
    <property type="entry name" value="PAC"/>
    <property type="match status" value="2"/>
</dbReference>
<feature type="domain" description="PAC" evidence="8">
    <location>
        <begin position="204"/>
        <end position="256"/>
    </location>
</feature>
<feature type="domain" description="Methyl-accepting transducer" evidence="6">
    <location>
        <begin position="302"/>
        <end position="531"/>
    </location>
</feature>
<dbReference type="InterPro" id="IPR035965">
    <property type="entry name" value="PAS-like_dom_sf"/>
</dbReference>
<accession>A0ABU0I923</accession>
<dbReference type="SMART" id="SM00091">
    <property type="entry name" value="PAS"/>
    <property type="match status" value="2"/>
</dbReference>
<dbReference type="PROSITE" id="PS50113">
    <property type="entry name" value="PAC"/>
    <property type="match status" value="1"/>
</dbReference>
<organism evidence="10 11">
    <name type="scientific">Rhizobium paknamense</name>
    <dbReference type="NCBI Taxonomy" id="1206817"/>
    <lineage>
        <taxon>Bacteria</taxon>
        <taxon>Pseudomonadati</taxon>
        <taxon>Pseudomonadota</taxon>
        <taxon>Alphaproteobacteria</taxon>
        <taxon>Hyphomicrobiales</taxon>
        <taxon>Rhizobiaceae</taxon>
        <taxon>Rhizobium/Agrobacterium group</taxon>
        <taxon>Rhizobium</taxon>
    </lineage>
</organism>
<dbReference type="Pfam" id="PF00015">
    <property type="entry name" value="MCPsignal"/>
    <property type="match status" value="1"/>
</dbReference>
<dbReference type="Gene3D" id="1.10.287.950">
    <property type="entry name" value="Methyl-accepting chemotaxis protein"/>
    <property type="match status" value="1"/>
</dbReference>
<dbReference type="InterPro" id="IPR004090">
    <property type="entry name" value="Chemotax_Me-accpt_rcpt"/>
</dbReference>
<keyword evidence="11" id="KW-1185">Reference proteome</keyword>
<evidence type="ECO:0000256" key="2">
    <source>
        <dbReference type="ARBA" id="ARBA00029447"/>
    </source>
</evidence>
<evidence type="ECO:0000313" key="11">
    <source>
        <dbReference type="Proteomes" id="UP001235269"/>
    </source>
</evidence>
<dbReference type="PRINTS" id="PR00260">
    <property type="entry name" value="CHEMTRNSDUCR"/>
</dbReference>
<dbReference type="PROSITE" id="PS50112">
    <property type="entry name" value="PAS"/>
    <property type="match status" value="2"/>
</dbReference>
<keyword evidence="3" id="KW-0807">Transducer</keyword>
<dbReference type="InterPro" id="IPR000700">
    <property type="entry name" value="PAS-assoc_C"/>
</dbReference>
<gene>
    <name evidence="10" type="ORF">QO005_001069</name>
</gene>
<dbReference type="InterPro" id="IPR000014">
    <property type="entry name" value="PAS"/>
</dbReference>
<feature type="coiled-coil region" evidence="4">
    <location>
        <begin position="296"/>
        <end position="351"/>
    </location>
</feature>
<dbReference type="SUPFAM" id="SSF55785">
    <property type="entry name" value="PYP-like sensor domain (PAS domain)"/>
    <property type="match status" value="2"/>
</dbReference>
<dbReference type="PANTHER" id="PTHR43531">
    <property type="entry name" value="PROTEIN ICFG"/>
    <property type="match status" value="1"/>
</dbReference>
<dbReference type="InterPro" id="IPR001610">
    <property type="entry name" value="PAC"/>
</dbReference>
<evidence type="ECO:0000256" key="3">
    <source>
        <dbReference type="PROSITE-ProRule" id="PRU00284"/>
    </source>
</evidence>